<sequence length="362" mass="38400">MKTLRNSLIAMLAIFAAACSTDDVQDRPVVKGIDEPVLMAPEEGNFYELDPNKLDVLAERFVWSAANFGEGIICSYDVEIDVKGDDFDTPSVIGTTSGVTQFAASVNVLNTAVQALGTTPFEPANFEVRIKAYVGSEVLYSNAVEMIITPFSTAIPKLWMPGGFQADSGYGDNFSHATAPQLSATAFGDTNFEGYVYIANTITSPDNGFKFSSQGDWSGTNYGAGATAGTLSADGGAANIIADAGYYLVKANTDALTYSLTATQWGVVGNATPGGWDNSTPMTYDPATKKWTVNLDLVPQTAPDNGWKFRANNAWDINLGAGSGANDLVYSGQNIGVAEAGTYTITLDLSNPRAYSYTIVKQ</sequence>
<proteinExistence type="predicted"/>
<evidence type="ECO:0000256" key="1">
    <source>
        <dbReference type="SAM" id="SignalP"/>
    </source>
</evidence>
<evidence type="ECO:0000313" key="3">
    <source>
        <dbReference type="EMBL" id="MFD2602530.1"/>
    </source>
</evidence>
<keyword evidence="1" id="KW-0732">Signal</keyword>
<dbReference type="RefSeq" id="WP_379820956.1">
    <property type="nucleotide sequence ID" value="NZ_JBHUMD010000025.1"/>
</dbReference>
<dbReference type="Pfam" id="PF14292">
    <property type="entry name" value="SusE"/>
    <property type="match status" value="1"/>
</dbReference>
<organism evidence="3 4">
    <name type="scientific">Flavobacterium suzhouense</name>
    <dbReference type="NCBI Taxonomy" id="1529638"/>
    <lineage>
        <taxon>Bacteria</taxon>
        <taxon>Pseudomonadati</taxon>
        <taxon>Bacteroidota</taxon>
        <taxon>Flavobacteriia</taxon>
        <taxon>Flavobacteriales</taxon>
        <taxon>Flavobacteriaceae</taxon>
        <taxon>Flavobacterium</taxon>
    </lineage>
</organism>
<dbReference type="CDD" id="cd12967">
    <property type="entry name" value="CBM_SusE-F_like_u1"/>
    <property type="match status" value="1"/>
</dbReference>
<feature type="chain" id="PRO_5045183250" evidence="1">
    <location>
        <begin position="19"/>
        <end position="362"/>
    </location>
</feature>
<feature type="signal peptide" evidence="1">
    <location>
        <begin position="1"/>
        <end position="18"/>
    </location>
</feature>
<dbReference type="Gene3D" id="2.60.40.3620">
    <property type="match status" value="2"/>
</dbReference>
<accession>A0ABW5NUB6</accession>
<gene>
    <name evidence="3" type="ORF">ACFSR3_10725</name>
</gene>
<dbReference type="Proteomes" id="UP001597480">
    <property type="component" value="Unassembled WGS sequence"/>
</dbReference>
<dbReference type="InterPro" id="IPR025970">
    <property type="entry name" value="SusE"/>
</dbReference>
<evidence type="ECO:0000259" key="2">
    <source>
        <dbReference type="Pfam" id="PF14292"/>
    </source>
</evidence>
<keyword evidence="4" id="KW-1185">Reference proteome</keyword>
<feature type="domain" description="SusE outer membrane protein" evidence="2">
    <location>
        <begin position="29"/>
        <end position="131"/>
    </location>
</feature>
<dbReference type="EMBL" id="JBHUMD010000025">
    <property type="protein sequence ID" value="MFD2602530.1"/>
    <property type="molecule type" value="Genomic_DNA"/>
</dbReference>
<evidence type="ECO:0000313" key="4">
    <source>
        <dbReference type="Proteomes" id="UP001597480"/>
    </source>
</evidence>
<reference evidence="4" key="1">
    <citation type="journal article" date="2019" name="Int. J. Syst. Evol. Microbiol.">
        <title>The Global Catalogue of Microorganisms (GCM) 10K type strain sequencing project: providing services to taxonomists for standard genome sequencing and annotation.</title>
        <authorList>
            <consortium name="The Broad Institute Genomics Platform"/>
            <consortium name="The Broad Institute Genome Sequencing Center for Infectious Disease"/>
            <person name="Wu L."/>
            <person name="Ma J."/>
        </authorList>
    </citation>
    <scope>NUCLEOTIDE SEQUENCE [LARGE SCALE GENOMIC DNA]</scope>
    <source>
        <strain evidence="4">KCTC 42107</strain>
    </source>
</reference>
<dbReference type="CDD" id="cd12956">
    <property type="entry name" value="CBM_SusE-F_like"/>
    <property type="match status" value="1"/>
</dbReference>
<name>A0ABW5NUB6_9FLAO</name>
<protein>
    <submittedName>
        <fullName evidence="3">SusE domain-containing protein</fullName>
    </submittedName>
</protein>
<comment type="caution">
    <text evidence="3">The sequence shown here is derived from an EMBL/GenBank/DDBJ whole genome shotgun (WGS) entry which is preliminary data.</text>
</comment>
<dbReference type="PROSITE" id="PS51257">
    <property type="entry name" value="PROKAR_LIPOPROTEIN"/>
    <property type="match status" value="1"/>
</dbReference>